<keyword evidence="3" id="KW-0479">Metal-binding</keyword>
<evidence type="ECO:0000256" key="3">
    <source>
        <dbReference type="ARBA" id="ARBA00022723"/>
    </source>
</evidence>
<dbReference type="GO" id="GO:0046872">
    <property type="term" value="F:metal ion binding"/>
    <property type="evidence" value="ECO:0007669"/>
    <property type="project" value="UniProtKB-KW"/>
</dbReference>
<accession>A0AAD7QSA8</accession>
<evidence type="ECO:0000256" key="1">
    <source>
        <dbReference type="ARBA" id="ARBA00008761"/>
    </source>
</evidence>
<dbReference type="AlphaFoldDB" id="A0AAD7QSA8"/>
<dbReference type="GO" id="GO:0032196">
    <property type="term" value="P:transposition"/>
    <property type="evidence" value="ECO:0007669"/>
    <property type="project" value="UniProtKB-KW"/>
</dbReference>
<keyword evidence="2" id="KW-0815">Transposition</keyword>
<comment type="caution">
    <text evidence="11">The sequence shown here is derived from an EMBL/GenBank/DDBJ whole genome shotgun (WGS) entry which is preliminary data.</text>
</comment>
<dbReference type="RefSeq" id="XP_056043993.1">
    <property type="nucleotide sequence ID" value="XM_056190341.1"/>
</dbReference>
<comment type="similarity">
    <text evidence="1">In the C-terminal section; belongs to the transposase 35 family.</text>
</comment>
<feature type="domain" description="Probable transposase IS891/IS1136/IS1341" evidence="8">
    <location>
        <begin position="263"/>
        <end position="369"/>
    </location>
</feature>
<evidence type="ECO:0000256" key="7">
    <source>
        <dbReference type="SAM" id="MobiDB-lite"/>
    </source>
</evidence>
<feature type="domain" description="Transposase putative helix-turn-helix" evidence="10">
    <location>
        <begin position="124"/>
        <end position="154"/>
    </location>
</feature>
<keyword evidence="4" id="KW-0862">Zinc</keyword>
<dbReference type="GeneID" id="80885507"/>
<proteinExistence type="inferred from homology"/>
<evidence type="ECO:0000256" key="4">
    <source>
        <dbReference type="ARBA" id="ARBA00022833"/>
    </source>
</evidence>
<keyword evidence="5" id="KW-0238">DNA-binding</keyword>
<name>A0AAD7QSA8_9ASCO</name>
<evidence type="ECO:0000313" key="11">
    <source>
        <dbReference type="EMBL" id="KAJ8100543.1"/>
    </source>
</evidence>
<dbReference type="GO" id="GO:0003677">
    <property type="term" value="F:DNA binding"/>
    <property type="evidence" value="ECO:0007669"/>
    <property type="project" value="UniProtKB-KW"/>
</dbReference>
<dbReference type="Proteomes" id="UP001217417">
    <property type="component" value="Unassembled WGS sequence"/>
</dbReference>
<dbReference type="PANTHER" id="PTHR36172:SF1">
    <property type="entry name" value="RESOLVASE-RELATED"/>
    <property type="match status" value="1"/>
</dbReference>
<evidence type="ECO:0000313" key="12">
    <source>
        <dbReference type="Proteomes" id="UP001217417"/>
    </source>
</evidence>
<dbReference type="EMBL" id="JARPMG010000005">
    <property type="protein sequence ID" value="KAJ8100543.1"/>
    <property type="molecule type" value="Genomic_DNA"/>
</dbReference>
<dbReference type="Pfam" id="PF07282">
    <property type="entry name" value="Cas12f1-like_TNB"/>
    <property type="match status" value="1"/>
</dbReference>
<dbReference type="GO" id="GO:0006310">
    <property type="term" value="P:DNA recombination"/>
    <property type="evidence" value="ECO:0007669"/>
    <property type="project" value="UniProtKB-KW"/>
</dbReference>
<evidence type="ECO:0000259" key="8">
    <source>
        <dbReference type="Pfam" id="PF01385"/>
    </source>
</evidence>
<dbReference type="InterPro" id="IPR021027">
    <property type="entry name" value="Transposase_put_HTH"/>
</dbReference>
<sequence>MSAQTTGQTTSTGNAQTSVRGSRKRKLSSTFSRASNDIAENFWRESTRELSQKWALNTTTVSAGVSGSQRSIPSNSWFSIQVHPQKRTRPPNSQKTFLLSSITSPQKTMADEQQRTEGGGNNMRARKIRLFPTRSQKEILRQWFGAQRYIYNKCASLKELRAVLLNSETNTLNDNEKWLDEYRSNMAKYEKNKEDKKKFALKFRSKKAPIQSLSVLKKKWNCGTFYSSILSSALPSILARDSRLLRTRLGRYFLIIPSDGEAKTKSATRGDFVLIDPGVRTFLTCYDSNENVVEVGRCAVVRVSKLLHHRRKLQSRQAALRNHKKRQNLRKAYLRLGERINHLVEDMHKKTATFLCANYDNIFLPKLNFHTCRKLNRKSKACMATLAHCAFFDRTAMKAEQFEQTQVVEVKEEWTSKTCSCCGWVNHTLGRSKVFECQRCTSVFDRDFNASKTIILKYFTERMMSSGSVSWGPSPAVQ</sequence>
<evidence type="ECO:0000256" key="2">
    <source>
        <dbReference type="ARBA" id="ARBA00022578"/>
    </source>
</evidence>
<feature type="domain" description="Cas12f1-like TNB" evidence="9">
    <location>
        <begin position="391"/>
        <end position="454"/>
    </location>
</feature>
<dbReference type="PANTHER" id="PTHR36172">
    <property type="match status" value="1"/>
</dbReference>
<protein>
    <recommendedName>
        <fullName evidence="13">Transposase</fullName>
    </recommendedName>
</protein>
<reference evidence="11" key="1">
    <citation type="submission" date="2023-03" db="EMBL/GenBank/DDBJ databases">
        <title>Near-Complete genome sequence of Lipomyces tetrasporous NRRL Y-64009, an oleaginous yeast capable of growing on lignocellulosic hydrolysates.</title>
        <authorList>
            <consortium name="Lawrence Berkeley National Laboratory"/>
            <person name="Jagtap S.S."/>
            <person name="Liu J.-J."/>
            <person name="Walukiewicz H.E."/>
            <person name="Pangilinan J."/>
            <person name="Lipzen A."/>
            <person name="Ahrendt S."/>
            <person name="Koriabine M."/>
            <person name="Cobaugh K."/>
            <person name="Salamov A."/>
            <person name="Yoshinaga Y."/>
            <person name="Ng V."/>
            <person name="Daum C."/>
            <person name="Grigoriev I.V."/>
            <person name="Slininger P.J."/>
            <person name="Dien B.S."/>
            <person name="Jin Y.-S."/>
            <person name="Rao C.V."/>
        </authorList>
    </citation>
    <scope>NUCLEOTIDE SEQUENCE</scope>
    <source>
        <strain evidence="11">NRRL Y-64009</strain>
    </source>
</reference>
<dbReference type="Pfam" id="PF01385">
    <property type="entry name" value="OrfB_IS605"/>
    <property type="match status" value="1"/>
</dbReference>
<feature type="region of interest" description="Disordered" evidence="7">
    <location>
        <begin position="1"/>
        <end position="31"/>
    </location>
</feature>
<evidence type="ECO:0000259" key="10">
    <source>
        <dbReference type="Pfam" id="PF12323"/>
    </source>
</evidence>
<dbReference type="Pfam" id="PF12323">
    <property type="entry name" value="HTH_OrfB_IS605"/>
    <property type="match status" value="1"/>
</dbReference>
<evidence type="ECO:0000256" key="6">
    <source>
        <dbReference type="ARBA" id="ARBA00023172"/>
    </source>
</evidence>
<organism evidence="11 12">
    <name type="scientific">Lipomyces tetrasporus</name>
    <dbReference type="NCBI Taxonomy" id="54092"/>
    <lineage>
        <taxon>Eukaryota</taxon>
        <taxon>Fungi</taxon>
        <taxon>Dikarya</taxon>
        <taxon>Ascomycota</taxon>
        <taxon>Saccharomycotina</taxon>
        <taxon>Lipomycetes</taxon>
        <taxon>Lipomycetales</taxon>
        <taxon>Lipomycetaceae</taxon>
        <taxon>Lipomyces</taxon>
    </lineage>
</organism>
<feature type="compositionally biased region" description="Low complexity" evidence="7">
    <location>
        <begin position="1"/>
        <end position="18"/>
    </location>
</feature>
<dbReference type="InterPro" id="IPR010095">
    <property type="entry name" value="Cas12f1-like_TNB"/>
</dbReference>
<dbReference type="InterPro" id="IPR051491">
    <property type="entry name" value="Recombinase/Transposase-rel"/>
</dbReference>
<evidence type="ECO:0008006" key="13">
    <source>
        <dbReference type="Google" id="ProtNLM"/>
    </source>
</evidence>
<keyword evidence="12" id="KW-1185">Reference proteome</keyword>
<dbReference type="InterPro" id="IPR001959">
    <property type="entry name" value="Transposase"/>
</dbReference>
<evidence type="ECO:0000259" key="9">
    <source>
        <dbReference type="Pfam" id="PF07282"/>
    </source>
</evidence>
<evidence type="ECO:0000256" key="5">
    <source>
        <dbReference type="ARBA" id="ARBA00023125"/>
    </source>
</evidence>
<gene>
    <name evidence="11" type="ORF">POJ06DRAFT_290410</name>
</gene>
<keyword evidence="6" id="KW-0233">DNA recombination</keyword>